<evidence type="ECO:0000256" key="3">
    <source>
        <dbReference type="ARBA" id="ARBA00023274"/>
    </source>
</evidence>
<dbReference type="GO" id="GO:0006412">
    <property type="term" value="P:translation"/>
    <property type="evidence" value="ECO:0007669"/>
    <property type="project" value="UniProtKB-UniRule"/>
</dbReference>
<accession>K2GUL2</accession>
<dbReference type="GO" id="GO:0022627">
    <property type="term" value="C:cytosolic small ribosomal subunit"/>
    <property type="evidence" value="ECO:0007669"/>
    <property type="project" value="TreeGrafter"/>
</dbReference>
<evidence type="ECO:0000256" key="4">
    <source>
        <dbReference type="HAMAP-Rule" id="MF_00270"/>
    </source>
</evidence>
<protein>
    <recommendedName>
        <fullName evidence="4">Small ribosomal subunit protein bS18</fullName>
    </recommendedName>
</protein>
<comment type="subunit">
    <text evidence="4">Part of the 30S ribosomal subunit. Forms a tight heterodimer with protein bS6.</text>
</comment>
<keyword evidence="2 4" id="KW-0689">Ribosomal protein</keyword>
<dbReference type="InterPro" id="IPR036870">
    <property type="entry name" value="Ribosomal_bS18_sf"/>
</dbReference>
<dbReference type="EMBL" id="AMFJ01000602">
    <property type="protein sequence ID" value="EKE27015.1"/>
    <property type="molecule type" value="Genomic_DNA"/>
</dbReference>
<organism evidence="6">
    <name type="scientific">uncultured bacterium</name>
    <name type="common">gcode 4</name>
    <dbReference type="NCBI Taxonomy" id="1234023"/>
    <lineage>
        <taxon>Bacteria</taxon>
        <taxon>environmental samples</taxon>
    </lineage>
</organism>
<dbReference type="InterPro" id="IPR001648">
    <property type="entry name" value="Ribosomal_bS18"/>
</dbReference>
<comment type="function">
    <text evidence="4">Binds as a heterodimer with protein bS6 to the central domain of the 16S rRNA, where it helps stabilize the platform of the 30S subunit.</text>
</comment>
<keyword evidence="3 4" id="KW-0687">Ribonucleoprotein</keyword>
<keyword evidence="4" id="KW-0699">rRNA-binding</keyword>
<sequence length="71" mass="8445">MTKKVCPIDEAWIKFIDYKDIELLKKYLTKFNKIVPRYYSGVSLKNQKKLARAIKIARHMALLQYVLNVKD</sequence>
<name>K2GUL2_9BACT</name>
<dbReference type="NCBIfam" id="TIGR00165">
    <property type="entry name" value="S18"/>
    <property type="match status" value="1"/>
</dbReference>
<comment type="similarity">
    <text evidence="1 4 5">Belongs to the bacterial ribosomal protein bS18 family.</text>
</comment>
<evidence type="ECO:0000256" key="1">
    <source>
        <dbReference type="ARBA" id="ARBA00005589"/>
    </source>
</evidence>
<evidence type="ECO:0000256" key="2">
    <source>
        <dbReference type="ARBA" id="ARBA00022980"/>
    </source>
</evidence>
<keyword evidence="4" id="KW-0694">RNA-binding</keyword>
<evidence type="ECO:0000313" key="6">
    <source>
        <dbReference type="EMBL" id="EKE27015.1"/>
    </source>
</evidence>
<proteinExistence type="inferred from homology"/>
<dbReference type="PANTHER" id="PTHR13479:SF40">
    <property type="entry name" value="SMALL RIBOSOMAL SUBUNIT PROTEIN BS18M"/>
    <property type="match status" value="1"/>
</dbReference>
<dbReference type="SUPFAM" id="SSF46911">
    <property type="entry name" value="Ribosomal protein S18"/>
    <property type="match status" value="1"/>
</dbReference>
<dbReference type="Pfam" id="PF01084">
    <property type="entry name" value="Ribosomal_S18"/>
    <property type="match status" value="1"/>
</dbReference>
<dbReference type="AlphaFoldDB" id="K2GUL2"/>
<comment type="caution">
    <text evidence="6">The sequence shown here is derived from an EMBL/GenBank/DDBJ whole genome shotgun (WGS) entry which is preliminary data.</text>
</comment>
<dbReference type="GO" id="GO:0070181">
    <property type="term" value="F:small ribosomal subunit rRNA binding"/>
    <property type="evidence" value="ECO:0007669"/>
    <property type="project" value="TreeGrafter"/>
</dbReference>
<dbReference type="Gene3D" id="4.10.640.10">
    <property type="entry name" value="Ribosomal protein S18"/>
    <property type="match status" value="1"/>
</dbReference>
<dbReference type="HAMAP" id="MF_00270">
    <property type="entry name" value="Ribosomal_bS18"/>
    <property type="match status" value="1"/>
</dbReference>
<dbReference type="PANTHER" id="PTHR13479">
    <property type="entry name" value="30S RIBOSOMAL PROTEIN S18"/>
    <property type="match status" value="1"/>
</dbReference>
<reference evidence="6" key="1">
    <citation type="journal article" date="2012" name="Science">
        <title>Fermentation, hydrogen, and sulfur metabolism in multiple uncultivated bacterial phyla.</title>
        <authorList>
            <person name="Wrighton K.C."/>
            <person name="Thomas B.C."/>
            <person name="Sharon I."/>
            <person name="Miller C.S."/>
            <person name="Castelle C.J."/>
            <person name="VerBerkmoes N.C."/>
            <person name="Wilkins M.J."/>
            <person name="Hettich R.L."/>
            <person name="Lipton M.S."/>
            <person name="Williams K.H."/>
            <person name="Long P.E."/>
            <person name="Banfield J.F."/>
        </authorList>
    </citation>
    <scope>NUCLEOTIDE SEQUENCE [LARGE SCALE GENOMIC DNA]</scope>
</reference>
<gene>
    <name evidence="4" type="primary">rpsR</name>
    <name evidence="6" type="ORF">ACD_4C00086G0006</name>
</gene>
<evidence type="ECO:0000256" key="5">
    <source>
        <dbReference type="RuleBase" id="RU003910"/>
    </source>
</evidence>
<dbReference type="GO" id="GO:0003735">
    <property type="term" value="F:structural constituent of ribosome"/>
    <property type="evidence" value="ECO:0007669"/>
    <property type="project" value="InterPro"/>
</dbReference>
<dbReference type="PRINTS" id="PR00974">
    <property type="entry name" value="RIBOSOMALS18"/>
</dbReference>